<gene>
    <name evidence="3" type="ORF">KK1_016001</name>
</gene>
<evidence type="ECO:0000259" key="2">
    <source>
        <dbReference type="PROSITE" id="PS50104"/>
    </source>
</evidence>
<keyword evidence="1" id="KW-0520">NAD</keyword>
<dbReference type="Gramene" id="C.cajan_15552.t">
    <property type="protein sequence ID" value="C.cajan_15552.t.cds1"/>
    <property type="gene ID" value="C.cajan_15552"/>
</dbReference>
<dbReference type="Proteomes" id="UP000075243">
    <property type="component" value="Chromosome 8"/>
</dbReference>
<dbReference type="InterPro" id="IPR035897">
    <property type="entry name" value="Toll_tir_struct_dom_sf"/>
</dbReference>
<dbReference type="Gene3D" id="3.40.50.10140">
    <property type="entry name" value="Toll/interleukin-1 receptor homology (TIR) domain"/>
    <property type="match status" value="1"/>
</dbReference>
<dbReference type="SMART" id="SM00255">
    <property type="entry name" value="TIR"/>
    <property type="match status" value="1"/>
</dbReference>
<protein>
    <submittedName>
        <fullName evidence="3">Disease resistance protein At4g11170 family</fullName>
    </submittedName>
</protein>
<dbReference type="GO" id="GO:0007165">
    <property type="term" value="P:signal transduction"/>
    <property type="evidence" value="ECO:0007669"/>
    <property type="project" value="InterPro"/>
</dbReference>
<feature type="domain" description="TIR" evidence="2">
    <location>
        <begin position="15"/>
        <end position="138"/>
    </location>
</feature>
<name>A0A151T3A6_CAJCA</name>
<evidence type="ECO:0000313" key="3">
    <source>
        <dbReference type="EMBL" id="KYP61507.1"/>
    </source>
</evidence>
<evidence type="ECO:0000313" key="4">
    <source>
        <dbReference type="Proteomes" id="UP000075243"/>
    </source>
</evidence>
<dbReference type="AlphaFoldDB" id="A0A151T3A6"/>
<sequence>MSGSSSSTIVSPPQIRRDVFLSFREEDTHDSFISHLYAELQRKKIDTYIDYKLGRGEEISPALHKAIEDSMIYVLVFSQDYASPTWCLDELINDKTIVLILWMLHGLRSLTMHIGLCSFTFQGDQFLINSLVMARDIQ</sequence>
<dbReference type="PANTHER" id="PTHR32009">
    <property type="entry name" value="TMV RESISTANCE PROTEIN N-LIKE"/>
    <property type="match status" value="1"/>
</dbReference>
<dbReference type="EMBL" id="CM003610">
    <property type="protein sequence ID" value="KYP61507.1"/>
    <property type="molecule type" value="Genomic_DNA"/>
</dbReference>
<dbReference type="SUPFAM" id="SSF52200">
    <property type="entry name" value="Toll/Interleukin receptor TIR domain"/>
    <property type="match status" value="1"/>
</dbReference>
<proteinExistence type="predicted"/>
<accession>A0A151T3A6</accession>
<reference evidence="3 4" key="1">
    <citation type="journal article" date="2012" name="Nat. Biotechnol.">
        <title>Draft genome sequence of pigeonpea (Cajanus cajan), an orphan legume crop of resource-poor farmers.</title>
        <authorList>
            <person name="Varshney R.K."/>
            <person name="Chen W."/>
            <person name="Li Y."/>
            <person name="Bharti A.K."/>
            <person name="Saxena R.K."/>
            <person name="Schlueter J.A."/>
            <person name="Donoghue M.T."/>
            <person name="Azam S."/>
            <person name="Fan G."/>
            <person name="Whaley A.M."/>
            <person name="Farmer A.D."/>
            <person name="Sheridan J."/>
            <person name="Iwata A."/>
            <person name="Tuteja R."/>
            <person name="Penmetsa R.V."/>
            <person name="Wu W."/>
            <person name="Upadhyaya H.D."/>
            <person name="Yang S.P."/>
            <person name="Shah T."/>
            <person name="Saxena K.B."/>
            <person name="Michael T."/>
            <person name="McCombie W.R."/>
            <person name="Yang B."/>
            <person name="Zhang G."/>
            <person name="Yang H."/>
            <person name="Wang J."/>
            <person name="Spillane C."/>
            <person name="Cook D.R."/>
            <person name="May G.D."/>
            <person name="Xu X."/>
            <person name="Jackson S.A."/>
        </authorList>
    </citation>
    <scope>NUCLEOTIDE SEQUENCE [LARGE SCALE GENOMIC DNA]</scope>
    <source>
        <strain evidence="4">cv. Asha</strain>
    </source>
</reference>
<dbReference type="Pfam" id="PF01582">
    <property type="entry name" value="TIR"/>
    <property type="match status" value="1"/>
</dbReference>
<dbReference type="InterPro" id="IPR000157">
    <property type="entry name" value="TIR_dom"/>
</dbReference>
<dbReference type="PANTHER" id="PTHR32009:SF146">
    <property type="entry name" value="TIR DOMAIN-CONTAINING PROTEIN"/>
    <property type="match status" value="1"/>
</dbReference>
<organism evidence="3 4">
    <name type="scientific">Cajanus cajan</name>
    <name type="common">Pigeon pea</name>
    <name type="synonym">Cajanus indicus</name>
    <dbReference type="NCBI Taxonomy" id="3821"/>
    <lineage>
        <taxon>Eukaryota</taxon>
        <taxon>Viridiplantae</taxon>
        <taxon>Streptophyta</taxon>
        <taxon>Embryophyta</taxon>
        <taxon>Tracheophyta</taxon>
        <taxon>Spermatophyta</taxon>
        <taxon>Magnoliopsida</taxon>
        <taxon>eudicotyledons</taxon>
        <taxon>Gunneridae</taxon>
        <taxon>Pentapetalae</taxon>
        <taxon>rosids</taxon>
        <taxon>fabids</taxon>
        <taxon>Fabales</taxon>
        <taxon>Fabaceae</taxon>
        <taxon>Papilionoideae</taxon>
        <taxon>50 kb inversion clade</taxon>
        <taxon>NPAAA clade</taxon>
        <taxon>indigoferoid/millettioid clade</taxon>
        <taxon>Phaseoleae</taxon>
        <taxon>Cajanus</taxon>
    </lineage>
</organism>
<dbReference type="PROSITE" id="PS50104">
    <property type="entry name" value="TIR"/>
    <property type="match status" value="1"/>
</dbReference>
<keyword evidence="4" id="KW-1185">Reference proteome</keyword>
<evidence type="ECO:0000256" key="1">
    <source>
        <dbReference type="ARBA" id="ARBA00023027"/>
    </source>
</evidence>